<keyword evidence="2" id="KW-1185">Reference proteome</keyword>
<gene>
    <name evidence="1" type="ORF">ONZ43_g1850</name>
</gene>
<organism evidence="1 2">
    <name type="scientific">Nemania bipapillata</name>
    <dbReference type="NCBI Taxonomy" id="110536"/>
    <lineage>
        <taxon>Eukaryota</taxon>
        <taxon>Fungi</taxon>
        <taxon>Dikarya</taxon>
        <taxon>Ascomycota</taxon>
        <taxon>Pezizomycotina</taxon>
        <taxon>Sordariomycetes</taxon>
        <taxon>Xylariomycetidae</taxon>
        <taxon>Xylariales</taxon>
        <taxon>Xylariaceae</taxon>
        <taxon>Nemania</taxon>
    </lineage>
</organism>
<accession>A0ACC2J2W4</accession>
<proteinExistence type="predicted"/>
<sequence>MDSEKLRDQERGLREAEKRIERAETDTQLMRRNLRPTNLDEYIEVCHNLLYTKLKVEPNLEKTTSIPIPLPYTKLFPRRLMPWTDFYDQQSEMVSIIYQHFEFEEELFDSLNYLETVGKKIPNGPIASESMLEMLLHQCVEDPVRCIVYELSKSRGFQGKLEIGSGIVFESHFRALGNSPSKDLNPQSRQPLLLTLQESGQAEERPKTPDPVEDSLGLNLGKICNYLYIEEGKGKRRAIAISKYKAPYELSLAQLRAGLKEMDMMEVVPCSKIPKDEEGKFNYYATKLVASAITQVFHYMVKSGLAYGLLTTGEGIVFLKLDWSNPETVYYHLAKPAEEVSSHKDFRSYSAVSQYLGFHLLALRDYLYRGQDVRENAVSRLSTWGTEFRKAGSTVQTDQQNPPPTSSSYKPSRHKNVEHTLPRQSQPIDGARGLRNGFYTAEGAGAPAEVELATGANLKGCLTRT</sequence>
<dbReference type="Proteomes" id="UP001153334">
    <property type="component" value="Unassembled WGS sequence"/>
</dbReference>
<name>A0ACC2J2W4_9PEZI</name>
<evidence type="ECO:0000313" key="1">
    <source>
        <dbReference type="EMBL" id="KAJ8121785.1"/>
    </source>
</evidence>
<protein>
    <submittedName>
        <fullName evidence="1">Uncharacterized protein</fullName>
    </submittedName>
</protein>
<dbReference type="EMBL" id="JAPESX010000347">
    <property type="protein sequence ID" value="KAJ8121785.1"/>
    <property type="molecule type" value="Genomic_DNA"/>
</dbReference>
<comment type="caution">
    <text evidence="1">The sequence shown here is derived from an EMBL/GenBank/DDBJ whole genome shotgun (WGS) entry which is preliminary data.</text>
</comment>
<evidence type="ECO:0000313" key="2">
    <source>
        <dbReference type="Proteomes" id="UP001153334"/>
    </source>
</evidence>
<reference evidence="1" key="1">
    <citation type="submission" date="2022-11" db="EMBL/GenBank/DDBJ databases">
        <title>Genome Sequence of Nemania bipapillata.</title>
        <authorList>
            <person name="Buettner E."/>
        </authorList>
    </citation>
    <scope>NUCLEOTIDE SEQUENCE</scope>
    <source>
        <strain evidence="1">CP14</strain>
    </source>
</reference>